<dbReference type="InterPro" id="IPR052181">
    <property type="entry name" value="5hmC_binding"/>
</dbReference>
<dbReference type="SUPFAM" id="SSF88697">
    <property type="entry name" value="PUA domain-like"/>
    <property type="match status" value="1"/>
</dbReference>
<comment type="caution">
    <text evidence="2">The sequence shown here is derived from an EMBL/GenBank/DDBJ whole genome shotgun (WGS) entry which is preliminary data.</text>
</comment>
<reference evidence="2 3" key="1">
    <citation type="submission" date="2013-07" db="EMBL/GenBank/DDBJ databases">
        <title>Thalassospira permensis NBRC 106175 Genome Sequencing.</title>
        <authorList>
            <person name="Lai Q."/>
            <person name="Shao Z."/>
        </authorList>
    </citation>
    <scope>NUCLEOTIDE SEQUENCE [LARGE SCALE GENOMIC DNA]</scope>
    <source>
        <strain evidence="2 3">NBRC 106175</strain>
    </source>
</reference>
<dbReference type="InterPro" id="IPR015947">
    <property type="entry name" value="PUA-like_sf"/>
</dbReference>
<dbReference type="EMBL" id="AUNC01000008">
    <property type="protein sequence ID" value="KEO58309.1"/>
    <property type="molecule type" value="Genomic_DNA"/>
</dbReference>
<evidence type="ECO:0000259" key="1">
    <source>
        <dbReference type="Pfam" id="PF01878"/>
    </source>
</evidence>
<evidence type="ECO:0000313" key="2">
    <source>
        <dbReference type="EMBL" id="KEO58309.1"/>
    </source>
</evidence>
<feature type="domain" description="EVE" evidence="1">
    <location>
        <begin position="2"/>
        <end position="132"/>
    </location>
</feature>
<organism evidence="2 3">
    <name type="scientific">Thalassospira permensis NBRC 106175</name>
    <dbReference type="NCBI Taxonomy" id="1353532"/>
    <lineage>
        <taxon>Bacteria</taxon>
        <taxon>Pseudomonadati</taxon>
        <taxon>Pseudomonadota</taxon>
        <taxon>Alphaproteobacteria</taxon>
        <taxon>Rhodospirillales</taxon>
        <taxon>Thalassospiraceae</taxon>
        <taxon>Thalassospira</taxon>
    </lineage>
</organism>
<name>A0ABR4TRE8_9PROT</name>
<gene>
    <name evidence="2" type="ORF">SMB34_14680</name>
</gene>
<dbReference type="Proteomes" id="UP000027463">
    <property type="component" value="Unassembled WGS sequence"/>
</dbReference>
<dbReference type="InterPro" id="IPR047197">
    <property type="entry name" value="THYN1-like_EVE"/>
</dbReference>
<evidence type="ECO:0000313" key="3">
    <source>
        <dbReference type="Proteomes" id="UP000027463"/>
    </source>
</evidence>
<dbReference type="CDD" id="cd21133">
    <property type="entry name" value="EVE"/>
    <property type="match status" value="1"/>
</dbReference>
<sequence length="137" mass="15403">MAYWLIKTEPGSWSWDDQVRKGVEGWDGVRNHQAAKNLKTMQIGDLAFFYHSVNEKRIVGIVEVVREAYPDPTDATGKFVQVDFKTVKPVPRPVTLADIKADPRFAELPLLRQSRLSVMPIDDASWTVICEMGGVSA</sequence>
<dbReference type="RefSeq" id="WP_037988378.1">
    <property type="nucleotide sequence ID" value="NZ_AUNC01000008.1"/>
</dbReference>
<proteinExistence type="predicted"/>
<dbReference type="PANTHER" id="PTHR14087">
    <property type="entry name" value="THYMOCYTE NUCLEAR PROTEIN 1"/>
    <property type="match status" value="1"/>
</dbReference>
<accession>A0ABR4TRE8</accession>
<dbReference type="Gene3D" id="3.10.590.10">
    <property type="entry name" value="ph1033 like domains"/>
    <property type="match status" value="1"/>
</dbReference>
<dbReference type="Pfam" id="PF01878">
    <property type="entry name" value="EVE"/>
    <property type="match status" value="1"/>
</dbReference>
<protein>
    <submittedName>
        <fullName evidence="2">Ubiquinol-cytochrome C reductase</fullName>
    </submittedName>
</protein>
<dbReference type="InterPro" id="IPR002740">
    <property type="entry name" value="EVE_domain"/>
</dbReference>
<dbReference type="PANTHER" id="PTHR14087:SF8">
    <property type="entry name" value="OS03G0676100 PROTEIN"/>
    <property type="match status" value="1"/>
</dbReference>
<keyword evidence="3" id="KW-1185">Reference proteome</keyword>